<dbReference type="KEGG" id="bcz:pE33L466_0170"/>
<keyword evidence="2" id="KW-0614">Plasmid</keyword>
<dbReference type="AlphaFoldDB" id="Q4V1S9"/>
<dbReference type="Pfam" id="PF04914">
    <property type="entry name" value="DltD"/>
    <property type="match status" value="1"/>
</dbReference>
<dbReference type="InterPro" id="IPR023896">
    <property type="entry name" value="LTA_DltD"/>
</dbReference>
<reference evidence="3" key="1">
    <citation type="journal article" date="2006" name="J. Bacteriol.">
        <title>Pathogenomic sequence analysis of Bacillus cereus and Bacillus thuringiensis isolates closely related to Bacillus anthracis.</title>
        <authorList>
            <person name="Han C.S."/>
            <person name="Xie G."/>
            <person name="Challacombe J.F."/>
            <person name="Altherr M.R."/>
            <person name="Bhotika S.S."/>
            <person name="Brown N."/>
            <person name="Bruce D."/>
            <person name="Campbell C.S."/>
            <person name="Campbell M.L."/>
            <person name="Chen J."/>
            <person name="Chertkov O."/>
            <person name="Cleland C."/>
            <person name="Dimitrijevic M."/>
            <person name="Doggett N.A."/>
            <person name="Fawcett J.J."/>
            <person name="Glavina T."/>
            <person name="Goodwin L.A."/>
            <person name="Green L.D."/>
            <person name="Hill K.K."/>
            <person name="Hitchcock P."/>
            <person name="Jackson P.J."/>
            <person name="Keim P."/>
            <person name="Kewalramani A.R."/>
            <person name="Longmire J."/>
            <person name="Lucas S."/>
            <person name="Malfatti S."/>
            <person name="McMurry K."/>
            <person name="Meincke L.J."/>
            <person name="Misra M."/>
            <person name="Moseman B.L."/>
            <person name="Mundt M."/>
            <person name="Munk A.C."/>
            <person name="Okinaka R.T."/>
            <person name="Parson-Quintana B."/>
            <person name="Reilly L.P."/>
            <person name="Richardson P."/>
            <person name="Robinson D.L."/>
            <person name="Rubin E."/>
            <person name="Saunders E."/>
            <person name="Tapia R."/>
            <person name="Tesmer J.G."/>
            <person name="Thayer N."/>
            <person name="Thompson L.S."/>
            <person name="Tice H."/>
            <person name="Ticknor L.O."/>
            <person name="Wills P.L."/>
            <person name="Brettin T.S."/>
            <person name="Gilna P."/>
        </authorList>
    </citation>
    <scope>NUCLEOTIDE SEQUENCE [LARGE SCALE GENOMIC DNA]</scope>
    <source>
        <strain evidence="3">ZK / E33L</strain>
        <plasmid evidence="3">pE33L466</plasmid>
    </source>
</reference>
<dbReference type="PANTHER" id="PTHR40039:SF1">
    <property type="entry name" value="PROTEIN DLTD"/>
    <property type="match status" value="1"/>
</dbReference>
<dbReference type="SUPFAM" id="SSF52266">
    <property type="entry name" value="SGNH hydrolase"/>
    <property type="match status" value="1"/>
</dbReference>
<dbReference type="Proteomes" id="UP000002612">
    <property type="component" value="Plasmid pE33L466"/>
</dbReference>
<dbReference type="PATRIC" id="fig|288681.22.peg.5644"/>
<accession>Q4V1S9</accession>
<keyword evidence="1" id="KW-1003">Cell membrane</keyword>
<organism evidence="2 3">
    <name type="scientific">Bacillus cereus (strain ZK / E33L)</name>
    <dbReference type="NCBI Taxonomy" id="288681"/>
    <lineage>
        <taxon>Bacteria</taxon>
        <taxon>Bacillati</taxon>
        <taxon>Bacillota</taxon>
        <taxon>Bacilli</taxon>
        <taxon>Bacillales</taxon>
        <taxon>Bacillaceae</taxon>
        <taxon>Bacillus</taxon>
        <taxon>Bacillus cereus group</taxon>
    </lineage>
</organism>
<dbReference type="NCBIfam" id="TIGR04092">
    <property type="entry name" value="LTA_DltD"/>
    <property type="match status" value="1"/>
</dbReference>
<name>Q4V1S9_BACCZ</name>
<dbReference type="RefSeq" id="WP_001035140.1">
    <property type="nucleotide sequence ID" value="NC_007103.1"/>
</dbReference>
<dbReference type="GO" id="GO:0070395">
    <property type="term" value="P:lipoteichoic acid biosynthetic process"/>
    <property type="evidence" value="ECO:0007669"/>
    <property type="project" value="UniProtKB-UniRule"/>
</dbReference>
<dbReference type="EMBL" id="CP000040">
    <property type="protein sequence ID" value="AAY60328.1"/>
    <property type="molecule type" value="Genomic_DNA"/>
</dbReference>
<dbReference type="UniPathway" id="UPA00556"/>
<evidence type="ECO:0000313" key="2">
    <source>
        <dbReference type="EMBL" id="AAY60328.1"/>
    </source>
</evidence>
<geneLocation type="plasmid" evidence="2 3">
    <name>pE33L466</name>
</geneLocation>
<dbReference type="PANTHER" id="PTHR40039">
    <property type="entry name" value="PROTEIN DLTD"/>
    <property type="match status" value="1"/>
</dbReference>
<dbReference type="GO" id="GO:0005886">
    <property type="term" value="C:plasma membrane"/>
    <property type="evidence" value="ECO:0007669"/>
    <property type="project" value="UniProtKB-UniRule"/>
</dbReference>
<gene>
    <name evidence="2" type="primary">dltD</name>
    <name evidence="2" type="ordered locus">pE33L466_0170</name>
</gene>
<dbReference type="PIRSF" id="PIRSF021438">
    <property type="entry name" value="DltD"/>
    <property type="match status" value="1"/>
</dbReference>
<proteinExistence type="inferred from homology"/>
<evidence type="ECO:0000313" key="3">
    <source>
        <dbReference type="Proteomes" id="UP000002612"/>
    </source>
</evidence>
<comment type="pathway">
    <text evidence="1">Cell wall biogenesis; lipoteichoic acid biosynthesis.</text>
</comment>
<dbReference type="InterPro" id="IPR006998">
    <property type="entry name" value="DltD"/>
</dbReference>
<keyword evidence="1" id="KW-0472">Membrane</keyword>
<sequence>MNKKISGLILLAMVLFAVFLLIPTRFLLPLVSDEKIEQATTSLQEKKIKSLLLQQKMLENPKYLPMYGSSEFSRMDVFHPSNYFKVKPEGFTPFLIGRGGTQNLVHVLNFATTMEQLKDKKLIFILSPQWFGPQGIAESQFILNFPKQQGYHFIFNNELKPKMKKQIAKRLLNFEIVKKETLLKVSLEGIVYDDMEHKIKASIAKPFAYIYRNFLDRKDLFNVMFEIKASKQHIDPSLKDMDWEEARKYADRIGELESKSNQYGIEDDYFNQKIKKNLKERQGYLKNDAYDQSPEYEDLQTVLDLLKQTGAKPLFISVPVKGTWYDYAEFPKQRRELYYTKVHKQIKDAGYPVADFSNYEYEKYFLKDHIRLGWKGWVYIDEIIRQFYKT</sequence>
<comment type="similarity">
    <text evidence="1">Belongs to the DltD family.</text>
</comment>
<protein>
    <recommendedName>
        <fullName evidence="1">Protein DltD</fullName>
    </recommendedName>
</protein>
<evidence type="ECO:0000256" key="1">
    <source>
        <dbReference type="PIRNR" id="PIRNR021438"/>
    </source>
</evidence>